<dbReference type="InParanoid" id="A0A251S9F3"/>
<dbReference type="Proteomes" id="UP000215914">
    <property type="component" value="Chromosome 15"/>
</dbReference>
<feature type="domain" description="C2" evidence="1">
    <location>
        <begin position="17"/>
        <end position="138"/>
    </location>
</feature>
<dbReference type="Gramene" id="mRNA:HanXRQr2_Chr15g0701271">
    <property type="protein sequence ID" value="mRNA:HanXRQr2_Chr15g0701271"/>
    <property type="gene ID" value="HanXRQr2_Chr15g0701271"/>
</dbReference>
<dbReference type="EMBL" id="CM007904">
    <property type="protein sequence ID" value="OTF95464.1"/>
    <property type="molecule type" value="Genomic_DNA"/>
</dbReference>
<protein>
    <submittedName>
        <fullName evidence="2 3">C2 domain-containing protein</fullName>
    </submittedName>
</protein>
<evidence type="ECO:0000259" key="1">
    <source>
        <dbReference type="PROSITE" id="PS50004"/>
    </source>
</evidence>
<reference evidence="3" key="2">
    <citation type="submission" date="2017-02" db="EMBL/GenBank/DDBJ databases">
        <title>Sunflower complete genome.</title>
        <authorList>
            <person name="Langlade N."/>
            <person name="Munos S."/>
        </authorList>
    </citation>
    <scope>NUCLEOTIDE SEQUENCE [LARGE SCALE GENOMIC DNA]</scope>
    <source>
        <tissue evidence="3">Leaves</tissue>
    </source>
</reference>
<dbReference type="Pfam" id="PF00168">
    <property type="entry name" value="C2"/>
    <property type="match status" value="1"/>
</dbReference>
<evidence type="ECO:0000313" key="3">
    <source>
        <dbReference type="EMBL" id="OTF95464.1"/>
    </source>
</evidence>
<dbReference type="PROSITE" id="PS50004">
    <property type="entry name" value="C2"/>
    <property type="match status" value="1"/>
</dbReference>
<evidence type="ECO:0000313" key="2">
    <source>
        <dbReference type="EMBL" id="KAF5765222.1"/>
    </source>
</evidence>
<organism evidence="3 4">
    <name type="scientific">Helianthus annuus</name>
    <name type="common">Common sunflower</name>
    <dbReference type="NCBI Taxonomy" id="4232"/>
    <lineage>
        <taxon>Eukaryota</taxon>
        <taxon>Viridiplantae</taxon>
        <taxon>Streptophyta</taxon>
        <taxon>Embryophyta</taxon>
        <taxon>Tracheophyta</taxon>
        <taxon>Spermatophyta</taxon>
        <taxon>Magnoliopsida</taxon>
        <taxon>eudicotyledons</taxon>
        <taxon>Gunneridae</taxon>
        <taxon>Pentapetalae</taxon>
        <taxon>asterids</taxon>
        <taxon>campanulids</taxon>
        <taxon>Asterales</taxon>
        <taxon>Asteraceae</taxon>
        <taxon>Asteroideae</taxon>
        <taxon>Heliantheae alliance</taxon>
        <taxon>Heliantheae</taxon>
        <taxon>Helianthus</taxon>
    </lineage>
</organism>
<keyword evidence="4" id="KW-1185">Reference proteome</keyword>
<accession>A0A251S9F3</accession>
<reference evidence="2 4" key="1">
    <citation type="journal article" date="2017" name="Nature">
        <title>The sunflower genome provides insights into oil metabolism, flowering and Asterid evolution.</title>
        <authorList>
            <person name="Badouin H."/>
            <person name="Gouzy J."/>
            <person name="Grassa C.J."/>
            <person name="Murat F."/>
            <person name="Staton S.E."/>
            <person name="Cottret L."/>
            <person name="Lelandais-Briere C."/>
            <person name="Owens G.L."/>
            <person name="Carrere S."/>
            <person name="Mayjonade B."/>
            <person name="Legrand L."/>
            <person name="Gill N."/>
            <person name="Kane N.C."/>
            <person name="Bowers J.E."/>
            <person name="Hubner S."/>
            <person name="Bellec A."/>
            <person name="Berard A."/>
            <person name="Berges H."/>
            <person name="Blanchet N."/>
            <person name="Boniface M.C."/>
            <person name="Brunel D."/>
            <person name="Catrice O."/>
            <person name="Chaidir N."/>
            <person name="Claudel C."/>
            <person name="Donnadieu C."/>
            <person name="Faraut T."/>
            <person name="Fievet G."/>
            <person name="Helmstetter N."/>
            <person name="King M."/>
            <person name="Knapp S.J."/>
            <person name="Lai Z."/>
            <person name="Le Paslier M.C."/>
            <person name="Lippi Y."/>
            <person name="Lorenzon L."/>
            <person name="Mandel J.R."/>
            <person name="Marage G."/>
            <person name="Marchand G."/>
            <person name="Marquand E."/>
            <person name="Bret-Mestries E."/>
            <person name="Morien E."/>
            <person name="Nambeesan S."/>
            <person name="Nguyen T."/>
            <person name="Pegot-Espagnet P."/>
            <person name="Pouilly N."/>
            <person name="Raftis F."/>
            <person name="Sallet E."/>
            <person name="Schiex T."/>
            <person name="Thomas J."/>
            <person name="Vandecasteele C."/>
            <person name="Vares D."/>
            <person name="Vear F."/>
            <person name="Vautrin S."/>
            <person name="Crespi M."/>
            <person name="Mangin B."/>
            <person name="Burke J.M."/>
            <person name="Salse J."/>
            <person name="Munos S."/>
            <person name="Vincourt P."/>
            <person name="Rieseberg L.H."/>
            <person name="Langlade N.B."/>
        </authorList>
    </citation>
    <scope>NUCLEOTIDE SEQUENCE [LARGE SCALE GENOMIC DNA]</scope>
    <source>
        <strain evidence="4">cv. SF193</strain>
        <tissue evidence="2">Leaves</tissue>
    </source>
</reference>
<dbReference type="Gene3D" id="2.60.40.150">
    <property type="entry name" value="C2 domain"/>
    <property type="match status" value="1"/>
</dbReference>
<evidence type="ECO:0000313" key="4">
    <source>
        <dbReference type="Proteomes" id="UP000215914"/>
    </source>
</evidence>
<dbReference type="AlphaFoldDB" id="A0A251S9F3"/>
<sequence length="177" mass="20288">MSDIVRELETALEYQEPVAKSCLSPEPSETEMLELDRGGLLVVTIHEGSDIKVKAKHPYIDLRIGLDYRKTETMNNRQHHVWEETFKFTVENPAKATLHLELCSSSWRESFSLAYQGSSLVDISVADVVKQKHMDNVYDIANGRIRVELRWEPSTMAMKKTPKFIQLMTSLYNISAN</sequence>
<reference evidence="2" key="3">
    <citation type="submission" date="2020-06" db="EMBL/GenBank/DDBJ databases">
        <title>Helianthus annuus Genome sequencing and assembly Release 2.</title>
        <authorList>
            <person name="Gouzy J."/>
            <person name="Langlade N."/>
            <person name="Munos S."/>
        </authorList>
    </citation>
    <scope>NUCLEOTIDE SEQUENCE</scope>
    <source>
        <tissue evidence="2">Leaves</tissue>
    </source>
</reference>
<gene>
    <name evidence="3" type="ORF">HannXRQ_Chr15g0483401</name>
    <name evidence="2" type="ORF">HanXRQr2_Chr15g0701271</name>
</gene>
<dbReference type="OrthoDB" id="270970at2759"/>
<dbReference type="SUPFAM" id="SSF49562">
    <property type="entry name" value="C2 domain (Calcium/lipid-binding domain, CaLB)"/>
    <property type="match status" value="1"/>
</dbReference>
<proteinExistence type="predicted"/>
<dbReference type="InterPro" id="IPR000008">
    <property type="entry name" value="C2_dom"/>
</dbReference>
<dbReference type="EMBL" id="MNCJ02000330">
    <property type="protein sequence ID" value="KAF5765222.1"/>
    <property type="molecule type" value="Genomic_DNA"/>
</dbReference>
<dbReference type="OMA" id="YRKTETM"/>
<name>A0A251S9F3_HELAN</name>
<dbReference type="InterPro" id="IPR035892">
    <property type="entry name" value="C2_domain_sf"/>
</dbReference>